<dbReference type="FunFam" id="1.10.10.10:FF:000001">
    <property type="entry name" value="LysR family transcriptional regulator"/>
    <property type="match status" value="1"/>
</dbReference>
<dbReference type="PRINTS" id="PR00039">
    <property type="entry name" value="HTHLYSR"/>
</dbReference>
<evidence type="ECO:0000256" key="1">
    <source>
        <dbReference type="ARBA" id="ARBA00009437"/>
    </source>
</evidence>
<proteinExistence type="inferred from homology"/>
<dbReference type="RefSeq" id="WP_159438953.1">
    <property type="nucleotide sequence ID" value="NZ_FTPS01000001.1"/>
</dbReference>
<dbReference type="OrthoDB" id="7492271at2"/>
<gene>
    <name evidence="6" type="ORF">SAMN05421849_0739</name>
</gene>
<protein>
    <submittedName>
        <fullName evidence="6">Transcriptional regulator, LysR family</fullName>
    </submittedName>
</protein>
<evidence type="ECO:0000256" key="4">
    <source>
        <dbReference type="ARBA" id="ARBA00023163"/>
    </source>
</evidence>
<reference evidence="6 7" key="1">
    <citation type="submission" date="2017-01" db="EMBL/GenBank/DDBJ databases">
        <authorList>
            <person name="Mah S.A."/>
            <person name="Swanson W.J."/>
            <person name="Moy G.W."/>
            <person name="Vacquier V.D."/>
        </authorList>
    </citation>
    <scope>NUCLEOTIDE SEQUENCE [LARGE SCALE GENOMIC DNA]</scope>
    <source>
        <strain evidence="6 7">DSM 21219</strain>
    </source>
</reference>
<dbReference type="Pfam" id="PF00126">
    <property type="entry name" value="HTH_1"/>
    <property type="match status" value="1"/>
</dbReference>
<dbReference type="PROSITE" id="PS50931">
    <property type="entry name" value="HTH_LYSR"/>
    <property type="match status" value="1"/>
</dbReference>
<dbReference type="SUPFAM" id="SSF53850">
    <property type="entry name" value="Periplasmic binding protein-like II"/>
    <property type="match status" value="1"/>
</dbReference>
<dbReference type="InterPro" id="IPR000847">
    <property type="entry name" value="LysR_HTH_N"/>
</dbReference>
<evidence type="ECO:0000256" key="3">
    <source>
        <dbReference type="ARBA" id="ARBA00023125"/>
    </source>
</evidence>
<dbReference type="AlphaFoldDB" id="A0A1R3WGU9"/>
<name>A0A1R3WGU9_9RHOB</name>
<accession>A0A1R3WGU9</accession>
<dbReference type="EMBL" id="FTPS01000001">
    <property type="protein sequence ID" value="SIT77431.1"/>
    <property type="molecule type" value="Genomic_DNA"/>
</dbReference>
<dbReference type="InterPro" id="IPR005119">
    <property type="entry name" value="LysR_subst-bd"/>
</dbReference>
<feature type="domain" description="HTH lysR-type" evidence="5">
    <location>
        <begin position="24"/>
        <end position="81"/>
    </location>
</feature>
<dbReference type="SUPFAM" id="SSF46785">
    <property type="entry name" value="Winged helix' DNA-binding domain"/>
    <property type="match status" value="1"/>
</dbReference>
<keyword evidence="2" id="KW-0805">Transcription regulation</keyword>
<sequence length="342" mass="36655">MDDRNEADTDDAAFGQSMISGGGVTLRRLQIFIVVAYCETLTRAAKQLGLAQPSLSQQISALEQALGMQLFDRRSNRMELTGEGHKALALAERVLNSMQALEDGVRAIGSGARQTIRVAGLSSVLRVLLPPALEAMPGATTGLDFDIHESAPADVLDLLYGRHVSLGLVASESIEAPPAGFQMVPIMTDPLVLAVPGHLDLAGMRDPAEDLCADDLALLHRTVQFVFGTRTGDGVREWYGRALPRSRMLAQVRSYESALALVQQGLGICVVPVLATRLGGRVAENLRLYRTGLEPRHIVAILPSQYLHNPTYSALIEALQRAAGRLSGAPLHDCPPFIGAAL</sequence>
<dbReference type="STRING" id="515897.SAMN05421849_0739"/>
<dbReference type="InterPro" id="IPR036390">
    <property type="entry name" value="WH_DNA-bd_sf"/>
</dbReference>
<dbReference type="PANTHER" id="PTHR30346">
    <property type="entry name" value="TRANSCRIPTIONAL DUAL REGULATOR HCAR-RELATED"/>
    <property type="match status" value="1"/>
</dbReference>
<dbReference type="Gene3D" id="3.40.190.10">
    <property type="entry name" value="Periplasmic binding protein-like II"/>
    <property type="match status" value="2"/>
</dbReference>
<dbReference type="Pfam" id="PF03466">
    <property type="entry name" value="LysR_substrate"/>
    <property type="match status" value="1"/>
</dbReference>
<organism evidence="6 7">
    <name type="scientific">Pontibaca methylaminivorans</name>
    <dbReference type="NCBI Taxonomy" id="515897"/>
    <lineage>
        <taxon>Bacteria</taxon>
        <taxon>Pseudomonadati</taxon>
        <taxon>Pseudomonadota</taxon>
        <taxon>Alphaproteobacteria</taxon>
        <taxon>Rhodobacterales</taxon>
        <taxon>Roseobacteraceae</taxon>
        <taxon>Pontibaca</taxon>
    </lineage>
</organism>
<keyword evidence="3" id="KW-0238">DNA-binding</keyword>
<keyword evidence="7" id="KW-1185">Reference proteome</keyword>
<dbReference type="Gene3D" id="1.10.10.10">
    <property type="entry name" value="Winged helix-like DNA-binding domain superfamily/Winged helix DNA-binding domain"/>
    <property type="match status" value="1"/>
</dbReference>
<keyword evidence="4" id="KW-0804">Transcription</keyword>
<dbReference type="InterPro" id="IPR036388">
    <property type="entry name" value="WH-like_DNA-bd_sf"/>
</dbReference>
<evidence type="ECO:0000259" key="5">
    <source>
        <dbReference type="PROSITE" id="PS50931"/>
    </source>
</evidence>
<dbReference type="GO" id="GO:0003677">
    <property type="term" value="F:DNA binding"/>
    <property type="evidence" value="ECO:0007669"/>
    <property type="project" value="UniProtKB-KW"/>
</dbReference>
<dbReference type="GO" id="GO:0032993">
    <property type="term" value="C:protein-DNA complex"/>
    <property type="evidence" value="ECO:0007669"/>
    <property type="project" value="TreeGrafter"/>
</dbReference>
<evidence type="ECO:0000313" key="7">
    <source>
        <dbReference type="Proteomes" id="UP000192455"/>
    </source>
</evidence>
<dbReference type="Proteomes" id="UP000192455">
    <property type="component" value="Unassembled WGS sequence"/>
</dbReference>
<evidence type="ECO:0000313" key="6">
    <source>
        <dbReference type="EMBL" id="SIT77431.1"/>
    </source>
</evidence>
<comment type="similarity">
    <text evidence="1">Belongs to the LysR transcriptional regulatory family.</text>
</comment>
<dbReference type="PANTHER" id="PTHR30346:SF28">
    <property type="entry name" value="HTH-TYPE TRANSCRIPTIONAL REGULATOR CYNR"/>
    <property type="match status" value="1"/>
</dbReference>
<dbReference type="GO" id="GO:0003700">
    <property type="term" value="F:DNA-binding transcription factor activity"/>
    <property type="evidence" value="ECO:0007669"/>
    <property type="project" value="InterPro"/>
</dbReference>
<evidence type="ECO:0000256" key="2">
    <source>
        <dbReference type="ARBA" id="ARBA00023015"/>
    </source>
</evidence>